<dbReference type="PROSITE" id="PS50297">
    <property type="entry name" value="ANK_REP_REGION"/>
    <property type="match status" value="1"/>
</dbReference>
<dbReference type="Gene3D" id="3.40.50.2300">
    <property type="match status" value="1"/>
</dbReference>
<feature type="domain" description="SAM" evidence="5">
    <location>
        <begin position="1772"/>
        <end position="1836"/>
    </location>
</feature>
<dbReference type="PROSITE" id="PS50096">
    <property type="entry name" value="IQ"/>
    <property type="match status" value="5"/>
</dbReference>
<feature type="compositionally biased region" description="Low complexity" evidence="4">
    <location>
        <begin position="1190"/>
        <end position="1203"/>
    </location>
</feature>
<dbReference type="PROSITE" id="PS50110">
    <property type="entry name" value="RESPONSE_REGULATORY"/>
    <property type="match status" value="1"/>
</dbReference>
<dbReference type="Pfam" id="PF00612">
    <property type="entry name" value="IQ"/>
    <property type="match status" value="3"/>
</dbReference>
<dbReference type="PROSITE" id="PS50105">
    <property type="entry name" value="SAM_DOMAIN"/>
    <property type="match status" value="1"/>
</dbReference>
<feature type="region of interest" description="Disordered" evidence="4">
    <location>
        <begin position="293"/>
        <end position="338"/>
    </location>
</feature>
<evidence type="ECO:0008006" key="9">
    <source>
        <dbReference type="Google" id="ProtNLM"/>
    </source>
</evidence>
<dbReference type="SMART" id="SM00454">
    <property type="entry name" value="SAM"/>
    <property type="match status" value="1"/>
</dbReference>
<accession>A0A5A8EC05</accession>
<feature type="region of interest" description="Disordered" evidence="4">
    <location>
        <begin position="1"/>
        <end position="21"/>
    </location>
</feature>
<dbReference type="Gene3D" id="1.20.5.190">
    <property type="match status" value="3"/>
</dbReference>
<dbReference type="CDD" id="cd17546">
    <property type="entry name" value="REC_hyHK_CKI1_RcsC-like"/>
    <property type="match status" value="1"/>
</dbReference>
<dbReference type="InterPro" id="IPR002110">
    <property type="entry name" value="Ankyrin_rpt"/>
</dbReference>
<evidence type="ECO:0000313" key="7">
    <source>
        <dbReference type="EMBL" id="KAA0175049.1"/>
    </source>
</evidence>
<feature type="compositionally biased region" description="Low complexity" evidence="4">
    <location>
        <begin position="348"/>
        <end position="358"/>
    </location>
</feature>
<dbReference type="EMBL" id="VLTO01000016">
    <property type="protein sequence ID" value="KAA0175049.1"/>
    <property type="molecule type" value="Genomic_DNA"/>
</dbReference>
<feature type="domain" description="Response regulatory" evidence="6">
    <location>
        <begin position="404"/>
        <end position="532"/>
    </location>
</feature>
<dbReference type="SUPFAM" id="SSF53474">
    <property type="entry name" value="alpha/beta-Hydrolases"/>
    <property type="match status" value="1"/>
</dbReference>
<feature type="compositionally biased region" description="Basic and acidic residues" evidence="4">
    <location>
        <begin position="638"/>
        <end position="647"/>
    </location>
</feature>
<protein>
    <recommendedName>
        <fullName evidence="9">SAM domain-containing protein</fullName>
    </recommendedName>
</protein>
<dbReference type="Gene3D" id="1.25.40.20">
    <property type="entry name" value="Ankyrin repeat-containing domain"/>
    <property type="match status" value="1"/>
</dbReference>
<dbReference type="InterPro" id="IPR001789">
    <property type="entry name" value="Sig_transdc_resp-reg_receiver"/>
</dbReference>
<dbReference type="PROSITE" id="PS50088">
    <property type="entry name" value="ANK_REPEAT"/>
    <property type="match status" value="1"/>
</dbReference>
<feature type="region of interest" description="Disordered" evidence="4">
    <location>
        <begin position="574"/>
        <end position="670"/>
    </location>
</feature>
<feature type="region of interest" description="Disordered" evidence="4">
    <location>
        <begin position="1140"/>
        <end position="1206"/>
    </location>
</feature>
<gene>
    <name evidence="7" type="ORF">FNF27_03347</name>
</gene>
<evidence type="ECO:0000256" key="3">
    <source>
        <dbReference type="SAM" id="Coils"/>
    </source>
</evidence>
<feature type="region of interest" description="Disordered" evidence="4">
    <location>
        <begin position="368"/>
        <end position="387"/>
    </location>
</feature>
<organism evidence="7 8">
    <name type="scientific">Cafeteria roenbergensis</name>
    <name type="common">Marine flagellate</name>
    <dbReference type="NCBI Taxonomy" id="33653"/>
    <lineage>
        <taxon>Eukaryota</taxon>
        <taxon>Sar</taxon>
        <taxon>Stramenopiles</taxon>
        <taxon>Bigyra</taxon>
        <taxon>Opalozoa</taxon>
        <taxon>Bicosoecida</taxon>
        <taxon>Cafeteriaceae</taxon>
        <taxon>Cafeteria</taxon>
    </lineage>
</organism>
<evidence type="ECO:0000259" key="6">
    <source>
        <dbReference type="PROSITE" id="PS50110"/>
    </source>
</evidence>
<feature type="region of interest" description="Disordered" evidence="4">
    <location>
        <begin position="1838"/>
        <end position="1880"/>
    </location>
</feature>
<feature type="region of interest" description="Disordered" evidence="4">
    <location>
        <begin position="1105"/>
        <end position="1126"/>
    </location>
</feature>
<dbReference type="PANTHER" id="PTHR48125:SF10">
    <property type="entry name" value="OS12G0136300 PROTEIN"/>
    <property type="match status" value="1"/>
</dbReference>
<dbReference type="SUPFAM" id="SSF52172">
    <property type="entry name" value="CheY-like"/>
    <property type="match status" value="1"/>
</dbReference>
<comment type="caution">
    <text evidence="2">Lacks conserved residue(s) required for the propagation of feature annotation.</text>
</comment>
<dbReference type="Pfam" id="PF00536">
    <property type="entry name" value="SAM_1"/>
    <property type="match status" value="1"/>
</dbReference>
<feature type="compositionally biased region" description="Gly residues" evidence="4">
    <location>
        <begin position="1169"/>
        <end position="1181"/>
    </location>
</feature>
<feature type="compositionally biased region" description="Basic and acidic residues" evidence="4">
    <location>
        <begin position="368"/>
        <end position="377"/>
    </location>
</feature>
<dbReference type="OrthoDB" id="196165at2759"/>
<comment type="caution">
    <text evidence="7">The sequence shown here is derived from an EMBL/GenBank/DDBJ whole genome shotgun (WGS) entry which is preliminary data.</text>
</comment>
<dbReference type="GO" id="GO:0000160">
    <property type="term" value="P:phosphorelay signal transduction system"/>
    <property type="evidence" value="ECO:0007669"/>
    <property type="project" value="InterPro"/>
</dbReference>
<dbReference type="SMART" id="SM00248">
    <property type="entry name" value="ANK"/>
    <property type="match status" value="2"/>
</dbReference>
<dbReference type="InterPro" id="IPR011006">
    <property type="entry name" value="CheY-like_superfamily"/>
</dbReference>
<dbReference type="InterPro" id="IPR001660">
    <property type="entry name" value="SAM"/>
</dbReference>
<dbReference type="Gene3D" id="3.40.50.1820">
    <property type="entry name" value="alpha/beta hydrolase"/>
    <property type="match status" value="1"/>
</dbReference>
<dbReference type="PANTHER" id="PTHR48125">
    <property type="entry name" value="LP07818P1"/>
    <property type="match status" value="1"/>
</dbReference>
<reference evidence="7 8" key="1">
    <citation type="submission" date="2019-07" db="EMBL/GenBank/DDBJ databases">
        <title>Genomes of Cafeteria roenbergensis.</title>
        <authorList>
            <person name="Fischer M.G."/>
            <person name="Hackl T."/>
            <person name="Roman M."/>
        </authorList>
    </citation>
    <scope>NUCLEOTIDE SEQUENCE [LARGE SCALE GENOMIC DNA]</scope>
    <source>
        <strain evidence="7 8">E4-10P</strain>
    </source>
</reference>
<keyword evidence="1" id="KW-0040">ANK repeat</keyword>
<dbReference type="SUPFAM" id="SSF47769">
    <property type="entry name" value="SAM/Pointed domain"/>
    <property type="match status" value="1"/>
</dbReference>
<feature type="compositionally biased region" description="Gly residues" evidence="4">
    <location>
        <begin position="1108"/>
        <end position="1124"/>
    </location>
</feature>
<dbReference type="SUPFAM" id="SSF48403">
    <property type="entry name" value="Ankyrin repeat"/>
    <property type="match status" value="1"/>
</dbReference>
<evidence type="ECO:0000256" key="2">
    <source>
        <dbReference type="PROSITE-ProRule" id="PRU00169"/>
    </source>
</evidence>
<sequence>MAMAARESATAPTGAGPGKSVPGTLTYRGADWFYEQVFVAGATQRVAAPLVSTLVFRDGRVDKWLFSTQSGHVAKKRSIALQAVGDSFRRVALAHESNDERLCAVLRMSDGTARPLNEETFDDFCATVIPSDAAGRPARQAHVVCAHAYVHSRGGDGAVWRHAWTAPPDSTPTAAPTTRLTRHPGELFGEGGAEVAAGGVQEVRQEDLLAQLDSITGGVVLELEARARLRVAHIELDFAIDQSGRLFLVFPHTVVTRPLELASRREAVAASARMAAGDAGVDLDSLPRGRRTLPAAASRGAGGMPTPSPVRSGSVSFEGGEGKEAEGKDPGSTRGVRDMEGYLRGSQRARAQQQARQRQAPDEFALRQARGEARRAAEASASGEEEERWAAMGGRVAGHGWRGAVLVAESDARQGLPAVEALVAEGFAVLVALDGPSALQATRSNEFSCALVATDLPAIGGVEATRILRQREQGVGGASSGEGHPPPRLPVVAFTAETGPEDLRSYMDAGLDGCVAKPLDVHALVNTLTTAVPEPAGGPPADWTDARRRQELRALAEVERRRADALAAHVTPGVGGLGGTPLAPIGSGGAGRASTRRSAGASGRAGAPTGSVPVSPMRGPGAVFESTDSLGMSGAAGDTRRTVDRGDPGAGGGRQRRASAPRGGKLPAMAGRDAAAMGPPMQPPPAHALPVAAAPAGEECEGLFQLDAETAIPYAVVGKHRPGAPVFHFVVCHDMFDTFESGQIFFRAVCAKYPGVRALLFNYPGQAFTEWRRDALLNNEYLSGCLQALLAHLSDMGTGEFGLDDGRAPFHLLGLGAGGAVATCFATTYHGHHPNMRSLVCVNGFSYVDSHLAGVMHDCMNVFACSPPSRPDLPVYFFSRFLFSPGYLAKVGAPLALNLYTAVNNPITLDGRIQLCQGLLSNVDCRDALEAVSLPVVCVVSSKDGLVKPAHVQAYVNARGGEERSLRRALKTRKRCCVVWLRSGHEVLQEARKPMTHLIEQLATGYHERHDVAFLPLAPEGADAADAAAGGAAGADGRSRASSLAHRAMAGATARASAHRGGAAGGAAAGLDASGVSAASGAPRMYEEKYLDSVVGAVKAARESTRAGGAGGGEGAGAGAGAGGASSVPAQTYQFGDAPAALATAPPSPPAPSATAGGAASRRRRDSSGDGGGGEWRGGSMIGRVDGPERAPQSRSAAASAAELDLPRLNLDPSSAAFETHETAAEAKERRAAEPAAEVKEYMQWRVRRNRKRLQRLEGCVVQIQRCWRAYLARTLVARMRQQRGALTVQRWWRGCMGRTLAEERRREIWAARVVQKYWRGHSGRQMAWQLQAEERAARSIQRSWRGWRARRFVDMLRNARHEAATRIQSLFRKRQAMRGAWELRDKHNAAINVQRVWRGFLGRARARKERDRYLFSKSQSQGIEFGRQMLLEHKLHGTKLQSEVSLLTKEKLETEEAVEAVLAEIATFEAGVRALEKEMVELSRAEAEAASTLDEESKAELRENKMRLDREFGEMLVKIADRREKLQALEKKLQTLDRTRQAKKESLADLERKLVVLLEEQQRELAAIKSRQASAGERLVEDAVAAVSGQVGGSAGGPSGALAITNGGGGGGGGAGGGSTALVPAGAHGHAMVPAGGAGAAAAGHSSIMPAGPSAQDRAEANALMASTETMMKFGFMSMSLTYFSSLNMIRAMRKVGAANTVLSNPALQGGGMAGNPMAAMAAAMGGAVGAGGAGSGMLPQAALGATGSNFRPAPRAGEATRDSRPDVSLWTVADVGAWLDTLSLGQYKDAFADAAVDGAFLFDLTDEDLRNTLGIEHALHRKKVLHAVKRLSDKERQADAARSLADAPHGFGASSGYPPQPGTVGPEGSMASSYGGGAAAPGSVDGYPSVPSLAIGGGGPGGPAAAAAAAAAAAPEDASAGALKLPDLISWSRHGKGKKLSQALRALPDRRYDLTSTRVQYVPDYGTQYEEAVARLPFHINKSDDHGNTMLHLAAQNGHLRICQFLCKKGANPNHQNAMGQTPMHFAMAYGYPHVGEWLVDPDGGAADDTLMNRDGLTPYDGISV</sequence>
<dbReference type="SMART" id="SM00448">
    <property type="entry name" value="REC"/>
    <property type="match status" value="1"/>
</dbReference>
<feature type="compositionally biased region" description="Basic and acidic residues" evidence="4">
    <location>
        <begin position="320"/>
        <end position="338"/>
    </location>
</feature>
<dbReference type="SMART" id="SM00015">
    <property type="entry name" value="IQ"/>
    <property type="match status" value="5"/>
</dbReference>
<dbReference type="InterPro" id="IPR036770">
    <property type="entry name" value="Ankyrin_rpt-contain_sf"/>
</dbReference>
<dbReference type="Pfam" id="PF00072">
    <property type="entry name" value="Response_reg"/>
    <property type="match status" value="1"/>
</dbReference>
<feature type="coiled-coil region" evidence="3">
    <location>
        <begin position="1459"/>
        <end position="1579"/>
    </location>
</feature>
<evidence type="ECO:0000256" key="4">
    <source>
        <dbReference type="SAM" id="MobiDB-lite"/>
    </source>
</evidence>
<evidence type="ECO:0000259" key="5">
    <source>
        <dbReference type="PROSITE" id="PS50105"/>
    </source>
</evidence>
<dbReference type="InterPro" id="IPR000048">
    <property type="entry name" value="IQ_motif_EF-hand-BS"/>
</dbReference>
<keyword evidence="3" id="KW-0175">Coiled coil</keyword>
<dbReference type="CDD" id="cd23767">
    <property type="entry name" value="IQCD"/>
    <property type="match status" value="4"/>
</dbReference>
<dbReference type="Proteomes" id="UP000322899">
    <property type="component" value="Unassembled WGS sequence"/>
</dbReference>
<feature type="region of interest" description="Disordered" evidence="4">
    <location>
        <begin position="344"/>
        <end position="363"/>
    </location>
</feature>
<dbReference type="InterPro" id="IPR029058">
    <property type="entry name" value="AB_hydrolase_fold"/>
</dbReference>
<dbReference type="Pfam" id="PF12796">
    <property type="entry name" value="Ank_2"/>
    <property type="match status" value="1"/>
</dbReference>
<name>A0A5A8EC05_CAFRO</name>
<evidence type="ECO:0000313" key="8">
    <source>
        <dbReference type="Proteomes" id="UP000322899"/>
    </source>
</evidence>
<evidence type="ECO:0000256" key="1">
    <source>
        <dbReference type="PROSITE-ProRule" id="PRU00023"/>
    </source>
</evidence>
<dbReference type="InterPro" id="IPR013761">
    <property type="entry name" value="SAM/pointed_sf"/>
</dbReference>
<proteinExistence type="predicted"/>
<feature type="repeat" description="ANK" evidence="1">
    <location>
        <begin position="1988"/>
        <end position="2020"/>
    </location>
</feature>
<feature type="compositionally biased region" description="Low complexity" evidence="4">
    <location>
        <begin position="592"/>
        <end position="611"/>
    </location>
</feature>
<dbReference type="Gene3D" id="1.10.150.50">
    <property type="entry name" value="Transcription Factor, Ets-1"/>
    <property type="match status" value="1"/>
</dbReference>